<dbReference type="AlphaFoldDB" id="T0LM34"/>
<dbReference type="HOGENOM" id="CLU_2277279_0_0_1"/>
<evidence type="ECO:0000313" key="1">
    <source>
        <dbReference type="EMBL" id="EQB52756.1"/>
    </source>
</evidence>
<proteinExistence type="predicted"/>
<evidence type="ECO:0000313" key="2">
    <source>
        <dbReference type="Proteomes" id="UP000015530"/>
    </source>
</evidence>
<sequence length="102" mass="12102">MALDFTILREEFPDSKNREEFAKIELGKYLQSEEKVRVFKQMRDSLVKDFLNASYPDILRKACRCAWKDKIKDRSARNHPELTLRWNMETEYAVKVTDGVVT</sequence>
<comment type="caution">
    <text evidence="1">The sequence shown here is derived from an EMBL/GenBank/DDBJ whole genome shotgun (WGS) entry which is preliminary data.</text>
</comment>
<protein>
    <submittedName>
        <fullName evidence="1">Uncharacterized protein</fullName>
    </submittedName>
</protein>
<name>T0LM34_COLGC</name>
<dbReference type="EMBL" id="AMYD01001518">
    <property type="protein sequence ID" value="EQB52756.1"/>
    <property type="molecule type" value="Genomic_DNA"/>
</dbReference>
<reference evidence="2" key="1">
    <citation type="journal article" date="2013" name="Mol. Plant Microbe Interact.">
        <title>Global aspects of pacC regulation of pathogenicity genes in Colletotrichum gloeosporioides as revealed by transcriptome analysis.</title>
        <authorList>
            <person name="Alkan N."/>
            <person name="Meng X."/>
            <person name="Friedlander G."/>
            <person name="Reuveni E."/>
            <person name="Sukno S."/>
            <person name="Sherman A."/>
            <person name="Thon M."/>
            <person name="Fluhr R."/>
            <person name="Prusky D."/>
        </authorList>
    </citation>
    <scope>NUCLEOTIDE SEQUENCE [LARGE SCALE GENOMIC DNA]</scope>
    <source>
        <strain evidence="2">Cg-14</strain>
    </source>
</reference>
<dbReference type="Proteomes" id="UP000015530">
    <property type="component" value="Unassembled WGS sequence"/>
</dbReference>
<organism evidence="1 2">
    <name type="scientific">Colletotrichum gloeosporioides (strain Cg-14)</name>
    <name type="common">Anthracnose fungus</name>
    <name type="synonym">Glomerella cingulata</name>
    <dbReference type="NCBI Taxonomy" id="1237896"/>
    <lineage>
        <taxon>Eukaryota</taxon>
        <taxon>Fungi</taxon>
        <taxon>Dikarya</taxon>
        <taxon>Ascomycota</taxon>
        <taxon>Pezizomycotina</taxon>
        <taxon>Sordariomycetes</taxon>
        <taxon>Hypocreomycetidae</taxon>
        <taxon>Glomerellales</taxon>
        <taxon>Glomerellaceae</taxon>
        <taxon>Colletotrichum</taxon>
        <taxon>Colletotrichum gloeosporioides species complex</taxon>
    </lineage>
</organism>
<gene>
    <name evidence="1" type="ORF">CGLO_07583</name>
</gene>
<accession>T0LM34</accession>